<protein>
    <submittedName>
        <fullName evidence="5">Fic family protein</fullName>
    </submittedName>
</protein>
<comment type="caution">
    <text evidence="5">The sequence shown here is derived from an EMBL/GenBank/DDBJ whole genome shotgun (WGS) entry which is preliminary data.</text>
</comment>
<evidence type="ECO:0000256" key="3">
    <source>
        <dbReference type="PIRSR" id="PIRSR640198-3"/>
    </source>
</evidence>
<dbReference type="InterPro" id="IPR003812">
    <property type="entry name" value="Fido"/>
</dbReference>
<dbReference type="OrthoDB" id="9813719at2"/>
<dbReference type="GO" id="GO:0005524">
    <property type="term" value="F:ATP binding"/>
    <property type="evidence" value="ECO:0007669"/>
    <property type="project" value="UniProtKB-KW"/>
</dbReference>
<evidence type="ECO:0000313" key="5">
    <source>
        <dbReference type="EMBL" id="TGA96346.1"/>
    </source>
</evidence>
<feature type="site" description="Important for autoinhibition of adenylyltransferase activity" evidence="3">
    <location>
        <position position="24"/>
    </location>
</feature>
<dbReference type="Gene3D" id="1.10.3290.10">
    <property type="entry name" value="Fido-like domain"/>
    <property type="match status" value="1"/>
</dbReference>
<dbReference type="InterPro" id="IPR040198">
    <property type="entry name" value="Fido_containing"/>
</dbReference>
<feature type="active site" evidence="1">
    <location>
        <position position="159"/>
    </location>
</feature>
<feature type="domain" description="Fido" evidence="4">
    <location>
        <begin position="77"/>
        <end position="216"/>
    </location>
</feature>
<dbReference type="AlphaFoldDB" id="A0A4Z0GJX5"/>
<evidence type="ECO:0000256" key="1">
    <source>
        <dbReference type="PIRSR" id="PIRSR640198-1"/>
    </source>
</evidence>
<dbReference type="PANTHER" id="PTHR13504">
    <property type="entry name" value="FIDO DOMAIN-CONTAINING PROTEIN DDB_G0283145"/>
    <property type="match status" value="1"/>
</dbReference>
<accession>A0A4Z0GJX5</accession>
<dbReference type="EMBL" id="SRJD01000026">
    <property type="protein sequence ID" value="TGA96346.1"/>
    <property type="molecule type" value="Genomic_DNA"/>
</dbReference>
<keyword evidence="6" id="KW-1185">Reference proteome</keyword>
<proteinExistence type="predicted"/>
<gene>
    <name evidence="5" type="ORF">E4665_15900</name>
</gene>
<name>A0A4Z0GJX5_9BACL</name>
<dbReference type="Proteomes" id="UP000298347">
    <property type="component" value="Unassembled WGS sequence"/>
</dbReference>
<dbReference type="PANTHER" id="PTHR13504:SF38">
    <property type="entry name" value="FIDO DOMAIN-CONTAINING PROTEIN"/>
    <property type="match status" value="1"/>
</dbReference>
<keyword evidence="2" id="KW-0067">ATP-binding</keyword>
<dbReference type="PROSITE" id="PS51459">
    <property type="entry name" value="FIDO"/>
    <property type="match status" value="1"/>
</dbReference>
<organism evidence="5 6">
    <name type="scientific">Sporolactobacillus shoreae</name>
    <dbReference type="NCBI Taxonomy" id="1465501"/>
    <lineage>
        <taxon>Bacteria</taxon>
        <taxon>Bacillati</taxon>
        <taxon>Bacillota</taxon>
        <taxon>Bacilli</taxon>
        <taxon>Bacillales</taxon>
        <taxon>Sporolactobacillaceae</taxon>
        <taxon>Sporolactobacillus</taxon>
    </lineage>
</organism>
<dbReference type="InterPro" id="IPR036597">
    <property type="entry name" value="Fido-like_dom_sf"/>
</dbReference>
<evidence type="ECO:0000256" key="2">
    <source>
        <dbReference type="PIRSR" id="PIRSR640198-2"/>
    </source>
</evidence>
<feature type="binding site" evidence="2">
    <location>
        <begin position="163"/>
        <end position="170"/>
    </location>
    <ligand>
        <name>ATP</name>
        <dbReference type="ChEBI" id="CHEBI:30616"/>
    </ligand>
</feature>
<reference evidence="5 6" key="1">
    <citation type="journal article" date="2015" name="Int. J. Syst. Evol. Microbiol.">
        <title>Sporolactobacillus shoreae sp. nov. and Sporolactobacillus spathodeae sp. nov., two spore-forming lactic acid bacteria isolated from tree barks in Thailand.</title>
        <authorList>
            <person name="Thamacharoensuk T."/>
            <person name="Kitahara M."/>
            <person name="Ohkuma M."/>
            <person name="Thongchul N."/>
            <person name="Tanasupawat S."/>
        </authorList>
    </citation>
    <scope>NUCLEOTIDE SEQUENCE [LARGE SCALE GENOMIC DNA]</scope>
    <source>
        <strain evidence="5 6">BK92</strain>
    </source>
</reference>
<evidence type="ECO:0000259" key="4">
    <source>
        <dbReference type="PROSITE" id="PS51459"/>
    </source>
</evidence>
<dbReference type="RefSeq" id="WP_135349785.1">
    <property type="nucleotide sequence ID" value="NZ_SRJD01000026.1"/>
</dbReference>
<evidence type="ECO:0000313" key="6">
    <source>
        <dbReference type="Proteomes" id="UP000298347"/>
    </source>
</evidence>
<dbReference type="SUPFAM" id="SSF140931">
    <property type="entry name" value="Fic-like"/>
    <property type="match status" value="1"/>
</dbReference>
<dbReference type="Pfam" id="PF02661">
    <property type="entry name" value="Fic"/>
    <property type="match status" value="1"/>
</dbReference>
<sequence length="246" mass="27976">MLNFPDDYLKDVLVRLAHHSTAIEGNTLSLAETISIILDSALPPTNHKVNLREINEVKNHEPAFHYILDELNADHPLTINTVKKIHAALTDRLQHDHGQFKSTDNAILGSEFHTASATQTPFLMQQWVDNLNFRLASAANDTDCYMVIGEAHIAFERIHPFSDGNGRTGRMLLTYFLLQQNLPPAVISSADRTEYISFLAKEDGQGLSRFIQNESKDELNRIWRFQNQEKQQIKMSPAVKHSFDRS</sequence>
<keyword evidence="2" id="KW-0547">Nucleotide-binding</keyword>